<feature type="region of interest" description="Disordered" evidence="1">
    <location>
        <begin position="48"/>
        <end position="67"/>
    </location>
</feature>
<evidence type="ECO:0000256" key="1">
    <source>
        <dbReference type="SAM" id="MobiDB-lite"/>
    </source>
</evidence>
<sequence>MSCTTTTTVATAPITNPQVKTSKLSATSPIFIPGTNISFDPKTNKVLSKTGPIKKPSGASSSIKKPVPSTPKLWFPTFNTRPPIPTPDESLSQWRARKDSIPITAEAQLYQHQHQQATSYSSEPPISPRPAYAITMPSKREFAFITADEYLGVATSTAAAAEQERHEYEARARRIHEDGLRAIRGAMFLHSLNRAGIVARECKISAADVWLWEHPTFGPYRCANPSPLRSSLTFKQ</sequence>
<reference evidence="2 3" key="1">
    <citation type="submission" date="2024-06" db="EMBL/GenBank/DDBJ databases">
        <title>Complete genome of Phlyctema vagabunda strain 19-DSS-EL-015.</title>
        <authorList>
            <person name="Fiorenzani C."/>
        </authorList>
    </citation>
    <scope>NUCLEOTIDE SEQUENCE [LARGE SCALE GENOMIC DNA]</scope>
    <source>
        <strain evidence="2 3">19-DSS-EL-015</strain>
    </source>
</reference>
<proteinExistence type="predicted"/>
<organism evidence="2 3">
    <name type="scientific">Phlyctema vagabunda</name>
    <dbReference type="NCBI Taxonomy" id="108571"/>
    <lineage>
        <taxon>Eukaryota</taxon>
        <taxon>Fungi</taxon>
        <taxon>Dikarya</taxon>
        <taxon>Ascomycota</taxon>
        <taxon>Pezizomycotina</taxon>
        <taxon>Leotiomycetes</taxon>
        <taxon>Helotiales</taxon>
        <taxon>Dermateaceae</taxon>
        <taxon>Phlyctema</taxon>
    </lineage>
</organism>
<comment type="caution">
    <text evidence="2">The sequence shown here is derived from an EMBL/GenBank/DDBJ whole genome shotgun (WGS) entry which is preliminary data.</text>
</comment>
<evidence type="ECO:0000313" key="3">
    <source>
        <dbReference type="Proteomes" id="UP001629113"/>
    </source>
</evidence>
<evidence type="ECO:0000313" key="2">
    <source>
        <dbReference type="EMBL" id="KAL3418626.1"/>
    </source>
</evidence>
<dbReference type="Proteomes" id="UP001629113">
    <property type="component" value="Unassembled WGS sequence"/>
</dbReference>
<protein>
    <submittedName>
        <fullName evidence="2">Uncharacterized protein</fullName>
    </submittedName>
</protein>
<accession>A0ABR4P684</accession>
<dbReference type="EMBL" id="JBFCZG010000009">
    <property type="protein sequence ID" value="KAL3418626.1"/>
    <property type="molecule type" value="Genomic_DNA"/>
</dbReference>
<gene>
    <name evidence="2" type="ORF">PVAG01_10342</name>
</gene>
<name>A0ABR4P684_9HELO</name>
<keyword evidence="3" id="KW-1185">Reference proteome</keyword>